<name>A0ABQ1S895_9SPHN</name>
<feature type="transmembrane region" description="Helical" evidence="1">
    <location>
        <begin position="30"/>
        <end position="49"/>
    </location>
</feature>
<organism evidence="2 3">
    <name type="scientific">Tsuneonella deserti</name>
    <dbReference type="NCBI Taxonomy" id="2035528"/>
    <lineage>
        <taxon>Bacteria</taxon>
        <taxon>Pseudomonadati</taxon>
        <taxon>Pseudomonadota</taxon>
        <taxon>Alphaproteobacteria</taxon>
        <taxon>Sphingomonadales</taxon>
        <taxon>Erythrobacteraceae</taxon>
        <taxon>Tsuneonella</taxon>
    </lineage>
</organism>
<keyword evidence="1" id="KW-0812">Transmembrane</keyword>
<dbReference type="RefSeq" id="WP_188644225.1">
    <property type="nucleotide sequence ID" value="NZ_BMKL01000001.1"/>
</dbReference>
<proteinExistence type="predicted"/>
<accession>A0ABQ1S895</accession>
<keyword evidence="1" id="KW-0472">Membrane</keyword>
<protein>
    <submittedName>
        <fullName evidence="2">Uncharacterized protein</fullName>
    </submittedName>
</protein>
<sequence length="62" mass="6493">MAIRKLLIVFALVLFGLAIAFFIKGDVALGASMVAIATSQIAVFTALAAKAKLDAQREDAAR</sequence>
<dbReference type="Proteomes" id="UP000619041">
    <property type="component" value="Unassembled WGS sequence"/>
</dbReference>
<keyword evidence="1" id="KW-1133">Transmembrane helix</keyword>
<comment type="caution">
    <text evidence="2">The sequence shown here is derived from an EMBL/GenBank/DDBJ whole genome shotgun (WGS) entry which is preliminary data.</text>
</comment>
<evidence type="ECO:0000256" key="1">
    <source>
        <dbReference type="SAM" id="Phobius"/>
    </source>
</evidence>
<evidence type="ECO:0000313" key="3">
    <source>
        <dbReference type="Proteomes" id="UP000619041"/>
    </source>
</evidence>
<dbReference type="EMBL" id="BMKL01000001">
    <property type="protein sequence ID" value="GGD93127.1"/>
    <property type="molecule type" value="Genomic_DNA"/>
</dbReference>
<keyword evidence="3" id="KW-1185">Reference proteome</keyword>
<evidence type="ECO:0000313" key="2">
    <source>
        <dbReference type="EMBL" id="GGD93127.1"/>
    </source>
</evidence>
<gene>
    <name evidence="2" type="ORF">GCM10011515_11110</name>
</gene>
<reference evidence="3" key="1">
    <citation type="journal article" date="2019" name="Int. J. Syst. Evol. Microbiol.">
        <title>The Global Catalogue of Microorganisms (GCM) 10K type strain sequencing project: providing services to taxonomists for standard genome sequencing and annotation.</title>
        <authorList>
            <consortium name="The Broad Institute Genomics Platform"/>
            <consortium name="The Broad Institute Genome Sequencing Center for Infectious Disease"/>
            <person name="Wu L."/>
            <person name="Ma J."/>
        </authorList>
    </citation>
    <scope>NUCLEOTIDE SEQUENCE [LARGE SCALE GENOMIC DNA]</scope>
    <source>
        <strain evidence="3">CGMCC 1.15959</strain>
    </source>
</reference>